<dbReference type="EMBL" id="JBICBT010000549">
    <property type="protein sequence ID" value="KAL3110209.1"/>
    <property type="molecule type" value="Genomic_DNA"/>
</dbReference>
<name>A0ABD2L529_9BILA</name>
<feature type="signal peptide" evidence="11">
    <location>
        <begin position="1"/>
        <end position="22"/>
    </location>
</feature>
<accession>A0ABD2L529</accession>
<evidence type="ECO:0000313" key="13">
    <source>
        <dbReference type="EMBL" id="KAL3110209.1"/>
    </source>
</evidence>
<keyword evidence="6 10" id="KW-0472">Membrane</keyword>
<keyword evidence="14" id="KW-1185">Reference proteome</keyword>
<evidence type="ECO:0000256" key="4">
    <source>
        <dbReference type="ARBA" id="ARBA00022729"/>
    </source>
</evidence>
<dbReference type="PANTHER" id="PTHR15583">
    <property type="entry name" value="INTERLEUKIN-17 RECEPTOR"/>
    <property type="match status" value="1"/>
</dbReference>
<feature type="domain" description="SEFIR" evidence="12">
    <location>
        <begin position="503"/>
        <end position="647"/>
    </location>
</feature>
<dbReference type="PROSITE" id="PS51534">
    <property type="entry name" value="SEFIR"/>
    <property type="match status" value="1"/>
</dbReference>
<feature type="compositionally biased region" description="Polar residues" evidence="9">
    <location>
        <begin position="793"/>
        <end position="804"/>
    </location>
</feature>
<dbReference type="InterPro" id="IPR057066">
    <property type="entry name" value="Ig_ILCR1"/>
</dbReference>
<dbReference type="Pfam" id="PF23608">
    <property type="entry name" value="Ig_ILCR1"/>
    <property type="match status" value="1"/>
</dbReference>
<dbReference type="InterPro" id="IPR039465">
    <property type="entry name" value="IL-17_rcpt-like"/>
</dbReference>
<keyword evidence="8" id="KW-0325">Glycoprotein</keyword>
<comment type="subcellular location">
    <subcellularLocation>
        <location evidence="1">Cell membrane</location>
        <topology evidence="1">Single-pass type I membrane protein</topology>
    </subcellularLocation>
</comment>
<organism evidence="13 14">
    <name type="scientific">Heterodera trifolii</name>
    <dbReference type="NCBI Taxonomy" id="157864"/>
    <lineage>
        <taxon>Eukaryota</taxon>
        <taxon>Metazoa</taxon>
        <taxon>Ecdysozoa</taxon>
        <taxon>Nematoda</taxon>
        <taxon>Chromadorea</taxon>
        <taxon>Rhabditida</taxon>
        <taxon>Tylenchina</taxon>
        <taxon>Tylenchomorpha</taxon>
        <taxon>Tylenchoidea</taxon>
        <taxon>Heteroderidae</taxon>
        <taxon>Heteroderinae</taxon>
        <taxon>Heterodera</taxon>
    </lineage>
</organism>
<evidence type="ECO:0000256" key="1">
    <source>
        <dbReference type="ARBA" id="ARBA00004251"/>
    </source>
</evidence>
<keyword evidence="2" id="KW-1003">Cell membrane</keyword>
<evidence type="ECO:0000259" key="12">
    <source>
        <dbReference type="PROSITE" id="PS51534"/>
    </source>
</evidence>
<evidence type="ECO:0000256" key="10">
    <source>
        <dbReference type="SAM" id="Phobius"/>
    </source>
</evidence>
<evidence type="ECO:0000256" key="7">
    <source>
        <dbReference type="ARBA" id="ARBA00023170"/>
    </source>
</evidence>
<dbReference type="InterPro" id="IPR013568">
    <property type="entry name" value="SEFIR_dom"/>
</dbReference>
<evidence type="ECO:0000256" key="5">
    <source>
        <dbReference type="ARBA" id="ARBA00022989"/>
    </source>
</evidence>
<feature type="transmembrane region" description="Helical" evidence="10">
    <location>
        <begin position="391"/>
        <end position="415"/>
    </location>
</feature>
<keyword evidence="4 11" id="KW-0732">Signal</keyword>
<dbReference type="Gene3D" id="3.40.50.11530">
    <property type="match status" value="1"/>
</dbReference>
<comment type="caution">
    <text evidence="13">The sequence shown here is derived from an EMBL/GenBank/DDBJ whole genome shotgun (WGS) entry which is preliminary data.</text>
</comment>
<evidence type="ECO:0000256" key="9">
    <source>
        <dbReference type="SAM" id="MobiDB-lite"/>
    </source>
</evidence>
<reference evidence="13 14" key="1">
    <citation type="submission" date="2024-10" db="EMBL/GenBank/DDBJ databases">
        <authorList>
            <person name="Kim D."/>
        </authorList>
    </citation>
    <scope>NUCLEOTIDE SEQUENCE [LARGE SCALE GENOMIC DNA]</scope>
    <source>
        <strain evidence="13">BH-2024</strain>
    </source>
</reference>
<evidence type="ECO:0000256" key="2">
    <source>
        <dbReference type="ARBA" id="ARBA00022475"/>
    </source>
</evidence>
<dbReference type="InterPro" id="IPR038683">
    <property type="entry name" value="IL17RA/B_FnIII-like_1_sf"/>
</dbReference>
<gene>
    <name evidence="13" type="ORF">niasHT_015812</name>
</gene>
<evidence type="ECO:0000256" key="6">
    <source>
        <dbReference type="ARBA" id="ARBA00023136"/>
    </source>
</evidence>
<evidence type="ECO:0000256" key="8">
    <source>
        <dbReference type="ARBA" id="ARBA00023180"/>
    </source>
</evidence>
<dbReference type="Pfam" id="PF08357">
    <property type="entry name" value="SEFIR"/>
    <property type="match status" value="1"/>
</dbReference>
<dbReference type="AlphaFoldDB" id="A0ABD2L529"/>
<feature type="region of interest" description="Disordered" evidence="9">
    <location>
        <begin position="767"/>
        <end position="808"/>
    </location>
</feature>
<keyword evidence="7" id="KW-0675">Receptor</keyword>
<keyword evidence="3 10" id="KW-0812">Transmembrane</keyword>
<feature type="chain" id="PRO_5044862944" description="SEFIR domain-containing protein" evidence="11">
    <location>
        <begin position="23"/>
        <end position="859"/>
    </location>
</feature>
<dbReference type="Gene3D" id="2.60.40.2160">
    <property type="entry name" value="Interleukin-17 receptor A/B, fibronectin-III-like domain 1"/>
    <property type="match status" value="1"/>
</dbReference>
<evidence type="ECO:0000256" key="3">
    <source>
        <dbReference type="ARBA" id="ARBA00022692"/>
    </source>
</evidence>
<keyword evidence="5 10" id="KW-1133">Transmembrane helix</keyword>
<evidence type="ECO:0000313" key="14">
    <source>
        <dbReference type="Proteomes" id="UP001620626"/>
    </source>
</evidence>
<protein>
    <recommendedName>
        <fullName evidence="12">SEFIR domain-containing protein</fullName>
    </recommendedName>
</protein>
<dbReference type="Pfam" id="PF25519">
    <property type="entry name" value="ILCR1_N"/>
    <property type="match status" value="1"/>
</dbReference>
<evidence type="ECO:0000256" key="11">
    <source>
        <dbReference type="SAM" id="SignalP"/>
    </source>
</evidence>
<sequence>MGHNRTQLSLFLLPLAIATVLSLPPAQQKDIQPQKRKYSFTENCADTHDKDFVSCIATSVDCNVNLEALLPPPEINIKSVYPSEAHDIRIETFAKAMPAKADGGGQMHQLLVDITWQTPPNNSTRALKAFLLEIEGERERKHACFLLNVSGTEWTPEKVALSPRLHFTSNSLFSFSQSYEVELYSLPEKSAGAGASIHTRFTTPTNPSGNSPLSAGFVPTNCSKHSNQFASKWTAGFRHIYVHSAARVMQVEFVGAPPQFCFESYEVRLLDETGLELLFSGTVHAEEMHRNGSMAIGQFNFTDLEYDRMYIPSVIPVERAVDGRCLCPVFGSDLYDVKVVCSCVAADWRPIRMTRPDVVKLCADCKTNHSLGLLPPPIGFTNPTTNNKISIMWPLFVLFNALFLLLLCIFIIGYLRFRSNGQSLSKGQFQAVRFVPPLHKERTDQKEGNSGRIVPRCLPSSTPSSLAVHANFGLGTVSTASLTTEPLISAEDAFEAPICDVSPQNVLIVYSHDSNAHERAVIALAEFLRNVFLLNVSLDRWNLRRIEQNMVDWLSSSVVSADKVLVVNSAGALERYRTKAFWGASQIVEKIESDPLDRIFIAHIDMALQHHSLVSVRFIYTEPKQTLPMLNGRLQYILPDNICPLVSAIFGRNMRSDERLSPSSLSSCESVKKLREAIAEMATLCAKEPNWLDETHRCRRRHSILVNDREMKESEMTECRAKKIGSTNAEDLADNEEKPTHTELIPLYNSEQQNNSGKMDSGIFEWTGSDGENGGATTAYREESNEKEDTDSNCENRSDNSTTHTGKRAIENKLPNCTEKEGSAFIRKIVTNDEMDSGLITDMSPAAEKTPTFSVAAIT</sequence>
<dbReference type="GO" id="GO:0005886">
    <property type="term" value="C:plasma membrane"/>
    <property type="evidence" value="ECO:0007669"/>
    <property type="project" value="UniProtKB-SubCell"/>
</dbReference>
<proteinExistence type="predicted"/>
<dbReference type="Proteomes" id="UP001620626">
    <property type="component" value="Unassembled WGS sequence"/>
</dbReference>
<dbReference type="PANTHER" id="PTHR15583:SF20">
    <property type="entry name" value="INTERLEUKIN CYTOKINE RECEPTOR-RELATED PROTEIN 1"/>
    <property type="match status" value="1"/>
</dbReference>